<proteinExistence type="predicted"/>
<protein>
    <submittedName>
        <fullName evidence="1">Uncharacterized protein</fullName>
    </submittedName>
</protein>
<evidence type="ECO:0000313" key="2">
    <source>
        <dbReference type="Proteomes" id="UP000663828"/>
    </source>
</evidence>
<keyword evidence="2" id="KW-1185">Reference proteome</keyword>
<accession>A0A816B7E1</accession>
<evidence type="ECO:0000313" key="1">
    <source>
        <dbReference type="EMBL" id="CAF1606828.1"/>
    </source>
</evidence>
<organism evidence="1 2">
    <name type="scientific">Adineta ricciae</name>
    <name type="common">Rotifer</name>
    <dbReference type="NCBI Taxonomy" id="249248"/>
    <lineage>
        <taxon>Eukaryota</taxon>
        <taxon>Metazoa</taxon>
        <taxon>Spiralia</taxon>
        <taxon>Gnathifera</taxon>
        <taxon>Rotifera</taxon>
        <taxon>Eurotatoria</taxon>
        <taxon>Bdelloidea</taxon>
        <taxon>Adinetida</taxon>
        <taxon>Adinetidae</taxon>
        <taxon>Adineta</taxon>
    </lineage>
</organism>
<reference evidence="1" key="1">
    <citation type="submission" date="2021-02" db="EMBL/GenBank/DDBJ databases">
        <authorList>
            <person name="Nowell W R."/>
        </authorList>
    </citation>
    <scope>NUCLEOTIDE SEQUENCE</scope>
</reference>
<dbReference type="Proteomes" id="UP000663828">
    <property type="component" value="Unassembled WGS sequence"/>
</dbReference>
<dbReference type="AlphaFoldDB" id="A0A816B7E1"/>
<dbReference type="EMBL" id="CAJNOR010006927">
    <property type="protein sequence ID" value="CAF1606828.1"/>
    <property type="molecule type" value="Genomic_DNA"/>
</dbReference>
<sequence>MSILGEKQSTVAHNYGIDSHLVIYVALNCKTLEGFAGVMQKYCPDRRGYIFSQVFIQLLESFDKNEDDTVDGATKKEKLMALLKNQISTTMSTKVIYKDMEECHSLPSIDEQLCKLRRFIDEKKVEELTLRNEGRLIVYCRKTLLEDRQCRRNRNYRFFLYPIYEDFF</sequence>
<gene>
    <name evidence="1" type="ORF">XAT740_LOCUS48379</name>
</gene>
<name>A0A816B7E1_ADIRI</name>
<comment type="caution">
    <text evidence="1">The sequence shown here is derived from an EMBL/GenBank/DDBJ whole genome shotgun (WGS) entry which is preliminary data.</text>
</comment>